<sequence length="265" mass="30561">MLGLKSLRIPQSEILDRMLSAWYTVKNKGLTWTPEGGNYPYKASPKFIHNLMMMTDTLDASEGKPLLAFFKKSKIRDMEMLRTEAGQRRSLSQLTCTDTGQITGDVETAISKMDALLPLDQLAQMHWFQAEGWRWSELKPTSKGTWDLFNDNQRDRLKLAEHTVSFWSKETRRWFHGATIRNRIPPLSSSNDTLQSPATTEGFDPKAGWSDTTMIQWDHAESEPTLDMSQRHDTGRNINTTRIRRQSTPDRTHTWSTQAFHTLQE</sequence>
<protein>
    <submittedName>
        <fullName evidence="2">Uncharacterized protein</fullName>
    </submittedName>
</protein>
<evidence type="ECO:0000313" key="2">
    <source>
        <dbReference type="EMBL" id="KAL3678878.1"/>
    </source>
</evidence>
<evidence type="ECO:0000313" key="3">
    <source>
        <dbReference type="Proteomes" id="UP001633002"/>
    </source>
</evidence>
<comment type="caution">
    <text evidence="2">The sequence shown here is derived from an EMBL/GenBank/DDBJ whole genome shotgun (WGS) entry which is preliminary data.</text>
</comment>
<feature type="region of interest" description="Disordered" evidence="1">
    <location>
        <begin position="221"/>
        <end position="240"/>
    </location>
</feature>
<feature type="region of interest" description="Disordered" evidence="1">
    <location>
        <begin position="186"/>
        <end position="207"/>
    </location>
</feature>
<gene>
    <name evidence="2" type="ORF">R1sor_021834</name>
</gene>
<accession>A0ABD3GIW6</accession>
<keyword evidence="3" id="KW-1185">Reference proteome</keyword>
<organism evidence="2 3">
    <name type="scientific">Riccia sorocarpa</name>
    <dbReference type="NCBI Taxonomy" id="122646"/>
    <lineage>
        <taxon>Eukaryota</taxon>
        <taxon>Viridiplantae</taxon>
        <taxon>Streptophyta</taxon>
        <taxon>Embryophyta</taxon>
        <taxon>Marchantiophyta</taxon>
        <taxon>Marchantiopsida</taxon>
        <taxon>Marchantiidae</taxon>
        <taxon>Marchantiales</taxon>
        <taxon>Ricciaceae</taxon>
        <taxon>Riccia</taxon>
    </lineage>
</organism>
<dbReference type="EMBL" id="JBJQOH010000007">
    <property type="protein sequence ID" value="KAL3678878.1"/>
    <property type="molecule type" value="Genomic_DNA"/>
</dbReference>
<name>A0ABD3GIW6_9MARC</name>
<feature type="compositionally biased region" description="Polar residues" evidence="1">
    <location>
        <begin position="187"/>
        <end position="199"/>
    </location>
</feature>
<evidence type="ECO:0000256" key="1">
    <source>
        <dbReference type="SAM" id="MobiDB-lite"/>
    </source>
</evidence>
<dbReference type="Proteomes" id="UP001633002">
    <property type="component" value="Unassembled WGS sequence"/>
</dbReference>
<reference evidence="2 3" key="1">
    <citation type="submission" date="2024-09" db="EMBL/GenBank/DDBJ databases">
        <title>Chromosome-scale assembly of Riccia sorocarpa.</title>
        <authorList>
            <person name="Paukszto L."/>
        </authorList>
    </citation>
    <scope>NUCLEOTIDE SEQUENCE [LARGE SCALE GENOMIC DNA]</scope>
    <source>
        <strain evidence="2">LP-2024</strain>
        <tissue evidence="2">Aerial parts of the thallus</tissue>
    </source>
</reference>
<proteinExistence type="predicted"/>
<dbReference type="AlphaFoldDB" id="A0ABD3GIW6"/>